<dbReference type="OrthoDB" id="6371259at2"/>
<proteinExistence type="predicted"/>
<dbReference type="STRING" id="1305731.GCA_000934705_00738"/>
<reference evidence="2 3" key="1">
    <citation type="submission" date="2015-09" db="EMBL/GenBank/DDBJ databases">
        <title>Identification and resolution of microdiversity through metagenomic sequencing of parallel consortia.</title>
        <authorList>
            <person name="Nelson W.C."/>
            <person name="Romine M.F."/>
            <person name="Lindemann S.R."/>
        </authorList>
    </citation>
    <scope>NUCLEOTIDE SEQUENCE [LARGE SCALE GENOMIC DNA]</scope>
    <source>
        <strain evidence="2">HL-55</strain>
    </source>
</reference>
<evidence type="ECO:0000313" key="2">
    <source>
        <dbReference type="EMBL" id="KPQ27657.1"/>
    </source>
</evidence>
<dbReference type="EMBL" id="LJZQ01000025">
    <property type="protein sequence ID" value="KPQ27657.1"/>
    <property type="molecule type" value="Genomic_DNA"/>
</dbReference>
<dbReference type="Proteomes" id="UP000050416">
    <property type="component" value="Unassembled WGS sequence"/>
</dbReference>
<evidence type="ECO:0000256" key="1">
    <source>
        <dbReference type="SAM" id="MobiDB-lite"/>
    </source>
</evidence>
<comment type="caution">
    <text evidence="2">The sequence shown here is derived from an EMBL/GenBank/DDBJ whole genome shotgun (WGS) entry which is preliminary data.</text>
</comment>
<gene>
    <name evidence="2" type="ORF">HLUCCX14_14200</name>
</gene>
<protein>
    <submittedName>
        <fullName evidence="2">Uncharacterized protein family UPF0547</fullName>
    </submittedName>
</protein>
<name>A0A0P8BH40_9GAMM</name>
<sequence>MNEQCPKCLSERIGKNNYGKKAAGVVGAAAGVYGGYASAIAGARTGAMVGAMAGPVTGIGGAVIGGLLGGVTGVSAGIILGDVLDEQVLDNFRCLECGHSFSKESEPEDETTDIPTSKFPKE</sequence>
<evidence type="ECO:0000313" key="3">
    <source>
        <dbReference type="Proteomes" id="UP000050416"/>
    </source>
</evidence>
<accession>A0A0P8BH40</accession>
<dbReference type="PATRIC" id="fig|1305731.5.peg.1316"/>
<feature type="region of interest" description="Disordered" evidence="1">
    <location>
        <begin position="100"/>
        <end position="122"/>
    </location>
</feature>
<organism evidence="2 3">
    <name type="scientific">Marinobacter excellens HL-55</name>
    <dbReference type="NCBI Taxonomy" id="1305731"/>
    <lineage>
        <taxon>Bacteria</taxon>
        <taxon>Pseudomonadati</taxon>
        <taxon>Pseudomonadota</taxon>
        <taxon>Gammaproteobacteria</taxon>
        <taxon>Pseudomonadales</taxon>
        <taxon>Marinobacteraceae</taxon>
        <taxon>Marinobacter</taxon>
    </lineage>
</organism>
<dbReference type="AlphaFoldDB" id="A0A0P8BH40"/>